<dbReference type="AlphaFoldDB" id="A0A1D1XP32"/>
<name>A0A1D1XP32_9ARAE</name>
<evidence type="ECO:0000256" key="1">
    <source>
        <dbReference type="SAM" id="MobiDB-lite"/>
    </source>
</evidence>
<proteinExistence type="predicted"/>
<dbReference type="EMBL" id="GDJX01023800">
    <property type="protein sequence ID" value="JAT44136.1"/>
    <property type="molecule type" value="Transcribed_RNA"/>
</dbReference>
<reference evidence="2" key="1">
    <citation type="submission" date="2015-07" db="EMBL/GenBank/DDBJ databases">
        <title>Transcriptome Assembly of Anthurium amnicola.</title>
        <authorList>
            <person name="Suzuki J."/>
        </authorList>
    </citation>
    <scope>NUCLEOTIDE SEQUENCE</scope>
</reference>
<sequence>RSTPPSSLTQNSHLLGGVHPSSSSPPAPADFRFSCFSFMAVSPEPTDALPPHVHIEAIQSVTPMQVTEPRQARRVAVGAGALSGGLLASHLRMVLYYRPPAKEETGWTAAGWLKDSLNVALLEQPLLAGRLRRGGGG</sequence>
<organism evidence="2">
    <name type="scientific">Anthurium amnicola</name>
    <dbReference type="NCBI Taxonomy" id="1678845"/>
    <lineage>
        <taxon>Eukaryota</taxon>
        <taxon>Viridiplantae</taxon>
        <taxon>Streptophyta</taxon>
        <taxon>Embryophyta</taxon>
        <taxon>Tracheophyta</taxon>
        <taxon>Spermatophyta</taxon>
        <taxon>Magnoliopsida</taxon>
        <taxon>Liliopsida</taxon>
        <taxon>Araceae</taxon>
        <taxon>Pothoideae</taxon>
        <taxon>Potheae</taxon>
        <taxon>Anthurium</taxon>
    </lineage>
</organism>
<dbReference type="InterPro" id="IPR023213">
    <property type="entry name" value="CAT-like_dom_sf"/>
</dbReference>
<feature type="non-terminal residue" evidence="2">
    <location>
        <position position="1"/>
    </location>
</feature>
<protein>
    <submittedName>
        <fullName evidence="2">Uncharacterized protein</fullName>
    </submittedName>
</protein>
<feature type="non-terminal residue" evidence="2">
    <location>
        <position position="137"/>
    </location>
</feature>
<feature type="compositionally biased region" description="Polar residues" evidence="1">
    <location>
        <begin position="1"/>
        <end position="13"/>
    </location>
</feature>
<gene>
    <name evidence="2" type="ORF">g.20965</name>
</gene>
<dbReference type="Gene3D" id="3.30.559.10">
    <property type="entry name" value="Chloramphenicol acetyltransferase-like domain"/>
    <property type="match status" value="1"/>
</dbReference>
<accession>A0A1D1XP32</accession>
<evidence type="ECO:0000313" key="2">
    <source>
        <dbReference type="EMBL" id="JAT44136.1"/>
    </source>
</evidence>
<feature type="region of interest" description="Disordered" evidence="1">
    <location>
        <begin position="1"/>
        <end position="23"/>
    </location>
</feature>